<reference evidence="2 3" key="1">
    <citation type="submission" date="2019-11" db="EMBL/GenBank/DDBJ databases">
        <title>Whole genome sequence of Oryza granulata.</title>
        <authorList>
            <person name="Li W."/>
        </authorList>
    </citation>
    <scope>NUCLEOTIDE SEQUENCE [LARGE SCALE GENOMIC DNA]</scope>
    <source>
        <strain evidence="3">cv. Menghai</strain>
        <tissue evidence="2">Leaf</tissue>
    </source>
</reference>
<gene>
    <name evidence="2" type="ORF">E2562_026560</name>
</gene>
<protein>
    <submittedName>
        <fullName evidence="2">Uncharacterized protein</fullName>
    </submittedName>
</protein>
<dbReference type="EMBL" id="SPHZ02000008">
    <property type="protein sequence ID" value="KAF0903274.1"/>
    <property type="molecule type" value="Genomic_DNA"/>
</dbReference>
<sequence>MGRYRNCGRYRRYLLPCTEVLSSPLPFHDPPHPAGMEAAAAAAAAGGGGTVAARSIPAAVQATNDDAADSPVPKSLGDLAAMQSGSHIIEQQSSTVSDVDFMEEGCTPEAEEDKEPVEASAEEAEDVEEEVGEFVEPLEEVIEV</sequence>
<dbReference type="Proteomes" id="UP000479710">
    <property type="component" value="Unassembled WGS sequence"/>
</dbReference>
<accession>A0A6G1CTQ8</accession>
<evidence type="ECO:0000256" key="1">
    <source>
        <dbReference type="SAM" id="MobiDB-lite"/>
    </source>
</evidence>
<dbReference type="AlphaFoldDB" id="A0A6G1CTQ8"/>
<organism evidence="2 3">
    <name type="scientific">Oryza meyeriana var. granulata</name>
    <dbReference type="NCBI Taxonomy" id="110450"/>
    <lineage>
        <taxon>Eukaryota</taxon>
        <taxon>Viridiplantae</taxon>
        <taxon>Streptophyta</taxon>
        <taxon>Embryophyta</taxon>
        <taxon>Tracheophyta</taxon>
        <taxon>Spermatophyta</taxon>
        <taxon>Magnoliopsida</taxon>
        <taxon>Liliopsida</taxon>
        <taxon>Poales</taxon>
        <taxon>Poaceae</taxon>
        <taxon>BOP clade</taxon>
        <taxon>Oryzoideae</taxon>
        <taxon>Oryzeae</taxon>
        <taxon>Oryzinae</taxon>
        <taxon>Oryza</taxon>
        <taxon>Oryza meyeriana</taxon>
    </lineage>
</organism>
<feature type="compositionally biased region" description="Acidic residues" evidence="1">
    <location>
        <begin position="109"/>
        <end position="144"/>
    </location>
</feature>
<comment type="caution">
    <text evidence="2">The sequence shown here is derived from an EMBL/GenBank/DDBJ whole genome shotgun (WGS) entry which is preliminary data.</text>
</comment>
<evidence type="ECO:0000313" key="3">
    <source>
        <dbReference type="Proteomes" id="UP000479710"/>
    </source>
</evidence>
<feature type="region of interest" description="Disordered" evidence="1">
    <location>
        <begin position="106"/>
        <end position="144"/>
    </location>
</feature>
<proteinExistence type="predicted"/>
<name>A0A6G1CTQ8_9ORYZ</name>
<evidence type="ECO:0000313" key="2">
    <source>
        <dbReference type="EMBL" id="KAF0903274.1"/>
    </source>
</evidence>
<keyword evidence="3" id="KW-1185">Reference proteome</keyword>